<dbReference type="EMBL" id="JAOPGA020000879">
    <property type="protein sequence ID" value="KAL0482653.1"/>
    <property type="molecule type" value="Genomic_DNA"/>
</dbReference>
<keyword evidence="2" id="KW-1185">Reference proteome</keyword>
<evidence type="ECO:0000313" key="1">
    <source>
        <dbReference type="EMBL" id="KAL0482653.1"/>
    </source>
</evidence>
<organism evidence="1 2">
    <name type="scientific">Acrasis kona</name>
    <dbReference type="NCBI Taxonomy" id="1008807"/>
    <lineage>
        <taxon>Eukaryota</taxon>
        <taxon>Discoba</taxon>
        <taxon>Heterolobosea</taxon>
        <taxon>Tetramitia</taxon>
        <taxon>Eutetramitia</taxon>
        <taxon>Acrasidae</taxon>
        <taxon>Acrasis</taxon>
    </lineage>
</organism>
<dbReference type="AlphaFoldDB" id="A0AAW2Z098"/>
<name>A0AAW2Z098_9EUKA</name>
<accession>A0AAW2Z098</accession>
<sequence length="69" mass="7974">MDVNHGSKNLVMSKNAAMHRIKDPMYLRDIKTEILANMKKAIDEGRSIEIETNQQMIDNLVEKLFKISN</sequence>
<gene>
    <name evidence="1" type="ORF">AKO1_014353</name>
</gene>
<comment type="caution">
    <text evidence="1">The sequence shown here is derived from an EMBL/GenBank/DDBJ whole genome shotgun (WGS) entry which is preliminary data.</text>
</comment>
<evidence type="ECO:0000313" key="2">
    <source>
        <dbReference type="Proteomes" id="UP001431209"/>
    </source>
</evidence>
<proteinExistence type="predicted"/>
<reference evidence="1 2" key="1">
    <citation type="submission" date="2024-03" db="EMBL/GenBank/DDBJ databases">
        <title>The Acrasis kona genome and developmental transcriptomes reveal deep origins of eukaryotic multicellular pathways.</title>
        <authorList>
            <person name="Sheikh S."/>
            <person name="Fu C.-J."/>
            <person name="Brown M.W."/>
            <person name="Baldauf S.L."/>
        </authorList>
    </citation>
    <scope>NUCLEOTIDE SEQUENCE [LARGE SCALE GENOMIC DNA]</scope>
    <source>
        <strain evidence="1 2">ATCC MYA-3509</strain>
    </source>
</reference>
<protein>
    <recommendedName>
        <fullName evidence="3">Cytochrome P450</fullName>
    </recommendedName>
</protein>
<dbReference type="Proteomes" id="UP001431209">
    <property type="component" value="Unassembled WGS sequence"/>
</dbReference>
<evidence type="ECO:0008006" key="3">
    <source>
        <dbReference type="Google" id="ProtNLM"/>
    </source>
</evidence>